<name>A0ABS4A711_9BRAD</name>
<accession>A0ABS4A711</accession>
<evidence type="ECO:0000313" key="2">
    <source>
        <dbReference type="Proteomes" id="UP000669317"/>
    </source>
</evidence>
<protein>
    <submittedName>
        <fullName evidence="1">Uncharacterized protein</fullName>
    </submittedName>
</protein>
<dbReference type="Proteomes" id="UP000669317">
    <property type="component" value="Unassembled WGS sequence"/>
</dbReference>
<feature type="non-terminal residue" evidence="1">
    <location>
        <position position="1"/>
    </location>
</feature>
<dbReference type="RefSeq" id="WP_209296572.1">
    <property type="nucleotide sequence ID" value="NZ_JAGIKT010000116.1"/>
</dbReference>
<evidence type="ECO:0000313" key="1">
    <source>
        <dbReference type="EMBL" id="MBP0116056.1"/>
    </source>
</evidence>
<organism evidence="1 2">
    <name type="scientific">Bradyrhizobium vignae</name>
    <dbReference type="NCBI Taxonomy" id="1549949"/>
    <lineage>
        <taxon>Bacteria</taxon>
        <taxon>Pseudomonadati</taxon>
        <taxon>Pseudomonadota</taxon>
        <taxon>Alphaproteobacteria</taxon>
        <taxon>Hyphomicrobiales</taxon>
        <taxon>Nitrobacteraceae</taxon>
        <taxon>Bradyrhizobium</taxon>
    </lineage>
</organism>
<dbReference type="EMBL" id="JAGIKT010000116">
    <property type="protein sequence ID" value="MBP0116056.1"/>
    <property type="molecule type" value="Genomic_DNA"/>
</dbReference>
<proteinExistence type="predicted"/>
<comment type="caution">
    <text evidence="1">The sequence shown here is derived from an EMBL/GenBank/DDBJ whole genome shotgun (WGS) entry which is preliminary data.</text>
</comment>
<gene>
    <name evidence="1" type="ORF">JWS04_34360</name>
</gene>
<keyword evidence="2" id="KW-1185">Reference proteome</keyword>
<sequence>SKPYRRIIGDHPQSRSLATALLRARFASGFANQLHHSSGHDLFDVTAVDTALAADPMSVDVTRDYSEEFRSAPRSDPYPGRGANYTKGTIEILFAPAVAPFGGGKRSSLKPLM</sequence>
<reference evidence="1 2" key="1">
    <citation type="submission" date="2021-03" db="EMBL/GenBank/DDBJ databases">
        <title>Genome Sequence of Bradyrhizobium vignae strain ISRA400.</title>
        <authorList>
            <person name="Tisa L.S."/>
            <person name="Svistoonoff S."/>
            <person name="Hocher V."/>
            <person name="Fall S."/>
            <person name="Zaiya A."/>
            <person name="Naing D."/>
            <person name="Niang N."/>
            <person name="Diouf A."/>
            <person name="Dasylva M.C."/>
            <person name="Toure O."/>
            <person name="Gueye M."/>
            <person name="Gully D."/>
            <person name="Tisseyre P."/>
            <person name="Simpson S."/>
            <person name="Morris K."/>
            <person name="Thomas W.K."/>
        </authorList>
    </citation>
    <scope>NUCLEOTIDE SEQUENCE [LARGE SCALE GENOMIC DNA]</scope>
    <source>
        <strain evidence="1 2">ISRA400</strain>
    </source>
</reference>